<keyword evidence="2" id="KW-1185">Reference proteome</keyword>
<protein>
    <submittedName>
        <fullName evidence="1">Uncharacterized protein</fullName>
    </submittedName>
</protein>
<evidence type="ECO:0000313" key="2">
    <source>
        <dbReference type="Proteomes" id="UP000790709"/>
    </source>
</evidence>
<organism evidence="1 2">
    <name type="scientific">Leucogyrophana mollusca</name>
    <dbReference type="NCBI Taxonomy" id="85980"/>
    <lineage>
        <taxon>Eukaryota</taxon>
        <taxon>Fungi</taxon>
        <taxon>Dikarya</taxon>
        <taxon>Basidiomycota</taxon>
        <taxon>Agaricomycotina</taxon>
        <taxon>Agaricomycetes</taxon>
        <taxon>Agaricomycetidae</taxon>
        <taxon>Boletales</taxon>
        <taxon>Boletales incertae sedis</taxon>
        <taxon>Leucogyrophana</taxon>
    </lineage>
</organism>
<accession>A0ACB8B1Y7</accession>
<reference evidence="1" key="1">
    <citation type="journal article" date="2021" name="New Phytol.">
        <title>Evolutionary innovations through gain and loss of genes in the ectomycorrhizal Boletales.</title>
        <authorList>
            <person name="Wu G."/>
            <person name="Miyauchi S."/>
            <person name="Morin E."/>
            <person name="Kuo A."/>
            <person name="Drula E."/>
            <person name="Varga T."/>
            <person name="Kohler A."/>
            <person name="Feng B."/>
            <person name="Cao Y."/>
            <person name="Lipzen A."/>
            <person name="Daum C."/>
            <person name="Hundley H."/>
            <person name="Pangilinan J."/>
            <person name="Johnson J."/>
            <person name="Barry K."/>
            <person name="LaButti K."/>
            <person name="Ng V."/>
            <person name="Ahrendt S."/>
            <person name="Min B."/>
            <person name="Choi I.G."/>
            <person name="Park H."/>
            <person name="Plett J.M."/>
            <person name="Magnuson J."/>
            <person name="Spatafora J.W."/>
            <person name="Nagy L.G."/>
            <person name="Henrissat B."/>
            <person name="Grigoriev I.V."/>
            <person name="Yang Z.L."/>
            <person name="Xu J."/>
            <person name="Martin F.M."/>
        </authorList>
    </citation>
    <scope>NUCLEOTIDE SEQUENCE</scope>
    <source>
        <strain evidence="1">KUC20120723A-06</strain>
    </source>
</reference>
<dbReference type="EMBL" id="MU266662">
    <property type="protein sequence ID" value="KAH7919419.1"/>
    <property type="molecule type" value="Genomic_DNA"/>
</dbReference>
<comment type="caution">
    <text evidence="1">The sequence shown here is derived from an EMBL/GenBank/DDBJ whole genome shotgun (WGS) entry which is preliminary data.</text>
</comment>
<name>A0ACB8B1Y7_9AGAM</name>
<sequence length="50" mass="5518">PRVQERARAETDAVPGRDALPSLEHRFSLPYVETILREGMICNPAAPVGM</sequence>
<gene>
    <name evidence="1" type="ORF">BV22DRAFT_1023039</name>
</gene>
<evidence type="ECO:0000313" key="1">
    <source>
        <dbReference type="EMBL" id="KAH7919419.1"/>
    </source>
</evidence>
<feature type="non-terminal residue" evidence="1">
    <location>
        <position position="1"/>
    </location>
</feature>
<dbReference type="Proteomes" id="UP000790709">
    <property type="component" value="Unassembled WGS sequence"/>
</dbReference>
<proteinExistence type="predicted"/>